<dbReference type="AlphaFoldDB" id="A0A9Q0Y3L3"/>
<proteinExistence type="predicted"/>
<dbReference type="PANTHER" id="PTHR44086:SF10">
    <property type="entry name" value="THIOSULFATE SULFURTRANSFERASE_RHODANESE-LIKE DOMAIN-CONTAINING PROTEIN 3"/>
    <property type="match status" value="1"/>
</dbReference>
<comment type="caution">
    <text evidence="2">The sequence shown here is derived from an EMBL/GenBank/DDBJ whole genome shotgun (WGS) entry which is preliminary data.</text>
</comment>
<organism evidence="2 3">
    <name type="scientific">Phrynocephalus forsythii</name>
    <dbReference type="NCBI Taxonomy" id="171643"/>
    <lineage>
        <taxon>Eukaryota</taxon>
        <taxon>Metazoa</taxon>
        <taxon>Chordata</taxon>
        <taxon>Craniata</taxon>
        <taxon>Vertebrata</taxon>
        <taxon>Euteleostomi</taxon>
        <taxon>Lepidosauria</taxon>
        <taxon>Squamata</taxon>
        <taxon>Bifurcata</taxon>
        <taxon>Unidentata</taxon>
        <taxon>Episquamata</taxon>
        <taxon>Toxicofera</taxon>
        <taxon>Iguania</taxon>
        <taxon>Acrodonta</taxon>
        <taxon>Agamidae</taxon>
        <taxon>Agaminae</taxon>
        <taxon>Phrynocephalus</taxon>
    </lineage>
</organism>
<gene>
    <name evidence="2" type="ORF">JRQ81_007015</name>
</gene>
<dbReference type="SUPFAM" id="SSF52821">
    <property type="entry name" value="Rhodanese/Cell cycle control phosphatase"/>
    <property type="match status" value="1"/>
</dbReference>
<dbReference type="InterPro" id="IPR036873">
    <property type="entry name" value="Rhodanese-like_dom_sf"/>
</dbReference>
<dbReference type="OrthoDB" id="566238at2759"/>
<dbReference type="Gene3D" id="3.40.250.10">
    <property type="entry name" value="Rhodanese-like domain"/>
    <property type="match status" value="1"/>
</dbReference>
<name>A0A9Q0Y3L3_9SAUR</name>
<reference evidence="2" key="1">
    <citation type="journal article" date="2023" name="DNA Res.">
        <title>Chromosome-level genome assembly of Phrynocephalus forsythii using third-generation DNA sequencing and Hi-C analysis.</title>
        <authorList>
            <person name="Qi Y."/>
            <person name="Zhao W."/>
            <person name="Zhao Y."/>
            <person name="Niu C."/>
            <person name="Cao S."/>
            <person name="Zhang Y."/>
        </authorList>
    </citation>
    <scope>NUCLEOTIDE SEQUENCE</scope>
    <source>
        <tissue evidence="2">Muscle</tissue>
    </source>
</reference>
<feature type="domain" description="Rhodanese" evidence="1">
    <location>
        <begin position="77"/>
        <end position="179"/>
    </location>
</feature>
<dbReference type="InterPro" id="IPR001763">
    <property type="entry name" value="Rhodanese-like_dom"/>
</dbReference>
<protein>
    <recommendedName>
        <fullName evidence="1">Rhodanese domain-containing protein</fullName>
    </recommendedName>
</protein>
<evidence type="ECO:0000313" key="2">
    <source>
        <dbReference type="EMBL" id="KAJ7341780.1"/>
    </source>
</evidence>
<dbReference type="Pfam" id="PF00581">
    <property type="entry name" value="Rhodanese"/>
    <property type="match status" value="1"/>
</dbReference>
<dbReference type="PROSITE" id="PS50206">
    <property type="entry name" value="RHODANESE_3"/>
    <property type="match status" value="1"/>
</dbReference>
<accession>A0A9Q0Y3L3</accession>
<evidence type="ECO:0000259" key="1">
    <source>
        <dbReference type="PROSITE" id="PS50206"/>
    </source>
</evidence>
<dbReference type="EMBL" id="JAPFRF010000002">
    <property type="protein sequence ID" value="KAJ7341780.1"/>
    <property type="molecule type" value="Genomic_DNA"/>
</dbReference>
<evidence type="ECO:0000313" key="3">
    <source>
        <dbReference type="Proteomes" id="UP001142489"/>
    </source>
</evidence>
<sequence length="179" mass="19887">MWAWVRRLARRGAVTAGGGGRGFSGRARSHRPTFPLRIGAGPLSRPGGLETAKPTVVRYCTADKSKVSYKELKGLLELKSVFLIDVREKWEIAEYGQIPGSISIPLGEVLEALQMNPKHFKERYSHNMPSKNDCLVFFCLAGVRSNQALLAAKSLGFSRAQHYAGGFKEWTEFESSEKK</sequence>
<dbReference type="SMART" id="SM00450">
    <property type="entry name" value="RHOD"/>
    <property type="match status" value="1"/>
</dbReference>
<dbReference type="PANTHER" id="PTHR44086">
    <property type="entry name" value="THIOSULFATE SULFURTRANSFERASE RDL2, MITOCHONDRIAL-RELATED"/>
    <property type="match status" value="1"/>
</dbReference>
<dbReference type="Proteomes" id="UP001142489">
    <property type="component" value="Unassembled WGS sequence"/>
</dbReference>
<keyword evidence="3" id="KW-1185">Reference proteome</keyword>